<feature type="domain" description="Cobalamin adenosyltransferase-like" evidence="6">
    <location>
        <begin position="3"/>
        <end position="170"/>
    </location>
</feature>
<dbReference type="EC" id="2.5.1.17" evidence="4"/>
<comment type="pathway">
    <text evidence="4">Cofactor biosynthesis; adenosylcobalamin biosynthesis; adenosylcobalamin from cob(II)yrinate a,c-diamide: step 2/7.</text>
</comment>
<evidence type="ECO:0000256" key="2">
    <source>
        <dbReference type="ARBA" id="ARBA00022741"/>
    </source>
</evidence>
<keyword evidence="1 4" id="KW-0808">Transferase</keyword>
<dbReference type="PANTHER" id="PTHR12213">
    <property type="entry name" value="CORRINOID ADENOSYLTRANSFERASE"/>
    <property type="match status" value="1"/>
</dbReference>
<feature type="region of interest" description="Disordered" evidence="5">
    <location>
        <begin position="1"/>
        <end position="21"/>
    </location>
</feature>
<comment type="catalytic activity">
    <reaction evidence="4">
        <text>2 cob(II)yrinate a,c diamide + reduced [electron-transfer flavoprotein] + 2 ATP = 2 adenosylcob(III)yrinate a,c-diamide + 2 triphosphate + oxidized [electron-transfer flavoprotein] + 3 H(+)</text>
        <dbReference type="Rhea" id="RHEA:11528"/>
        <dbReference type="Rhea" id="RHEA-COMP:10685"/>
        <dbReference type="Rhea" id="RHEA-COMP:10686"/>
        <dbReference type="ChEBI" id="CHEBI:15378"/>
        <dbReference type="ChEBI" id="CHEBI:18036"/>
        <dbReference type="ChEBI" id="CHEBI:30616"/>
        <dbReference type="ChEBI" id="CHEBI:57692"/>
        <dbReference type="ChEBI" id="CHEBI:58307"/>
        <dbReference type="ChEBI" id="CHEBI:58503"/>
        <dbReference type="ChEBI" id="CHEBI:58537"/>
        <dbReference type="EC" id="2.5.1.17"/>
    </reaction>
</comment>
<dbReference type="GO" id="GO:0009236">
    <property type="term" value="P:cobalamin biosynthetic process"/>
    <property type="evidence" value="ECO:0007669"/>
    <property type="project" value="UniProtKB-UniRule"/>
</dbReference>
<dbReference type="GO" id="GO:0008817">
    <property type="term" value="F:corrinoid adenosyltransferase activity"/>
    <property type="evidence" value="ECO:0007669"/>
    <property type="project" value="UniProtKB-UniRule"/>
</dbReference>
<name>A0A1G2BQ76_9BACT</name>
<evidence type="ECO:0000259" key="6">
    <source>
        <dbReference type="Pfam" id="PF01923"/>
    </source>
</evidence>
<gene>
    <name evidence="7" type="ORF">A3H70_04130</name>
</gene>
<keyword evidence="3 4" id="KW-0067">ATP-binding</keyword>
<evidence type="ECO:0000313" key="8">
    <source>
        <dbReference type="Proteomes" id="UP000178109"/>
    </source>
</evidence>
<keyword evidence="2 4" id="KW-0547">Nucleotide-binding</keyword>
<reference evidence="7 8" key="1">
    <citation type="journal article" date="2016" name="Nat. Commun.">
        <title>Thousands of microbial genomes shed light on interconnected biogeochemical processes in an aquifer system.</title>
        <authorList>
            <person name="Anantharaman K."/>
            <person name="Brown C.T."/>
            <person name="Hug L.A."/>
            <person name="Sharon I."/>
            <person name="Castelle C.J."/>
            <person name="Probst A.J."/>
            <person name="Thomas B.C."/>
            <person name="Singh A."/>
            <person name="Wilkins M.J."/>
            <person name="Karaoz U."/>
            <person name="Brodie E.L."/>
            <person name="Williams K.H."/>
            <person name="Hubbard S.S."/>
            <person name="Banfield J.F."/>
        </authorList>
    </citation>
    <scope>NUCLEOTIDE SEQUENCE [LARGE SCALE GENOMIC DNA]</scope>
</reference>
<dbReference type="STRING" id="1798553.A3H70_04130"/>
<dbReference type="Gene3D" id="1.20.1200.10">
    <property type="entry name" value="Cobalamin adenosyltransferase-like"/>
    <property type="match status" value="1"/>
</dbReference>
<dbReference type="PANTHER" id="PTHR12213:SF0">
    <property type="entry name" value="CORRINOID ADENOSYLTRANSFERASE MMAB"/>
    <property type="match status" value="1"/>
</dbReference>
<dbReference type="Proteomes" id="UP000178109">
    <property type="component" value="Unassembled WGS sequence"/>
</dbReference>
<dbReference type="EMBL" id="MHKO01000056">
    <property type="protein sequence ID" value="OGY90976.1"/>
    <property type="molecule type" value="Genomic_DNA"/>
</dbReference>
<evidence type="ECO:0000256" key="3">
    <source>
        <dbReference type="ARBA" id="ARBA00022840"/>
    </source>
</evidence>
<organism evidence="7 8">
    <name type="scientific">Candidatus Komeilibacteria bacterium RIFCSPLOWO2_02_FULL_48_11</name>
    <dbReference type="NCBI Taxonomy" id="1798553"/>
    <lineage>
        <taxon>Bacteria</taxon>
        <taxon>Candidatus Komeiliibacteriota</taxon>
    </lineage>
</organism>
<keyword evidence="4" id="KW-0169">Cobalamin biosynthesis</keyword>
<evidence type="ECO:0000256" key="5">
    <source>
        <dbReference type="SAM" id="MobiDB-lite"/>
    </source>
</evidence>
<sequence>MSIVTKTGDQGETGRFGGGRVSKSHHRIEAIGCADELNSAIGLLTARPDIPEPAPGDLKRIQDACFTIGGELSISPEASPEAQDYIPRVSAADVEFLETRITALEGSLPPQQRFILPGGSPAAAMAFWIRTLARRAERAVAASSQAEPVSPALLQYLNRLADYFYALARFLNARAGVEEVEWQGGKK</sequence>
<dbReference type="NCBIfam" id="TIGR00636">
    <property type="entry name" value="PduO_Nterm"/>
    <property type="match status" value="1"/>
</dbReference>
<dbReference type="AlphaFoldDB" id="A0A1G2BQ76"/>
<accession>A0A1G2BQ76</accession>
<dbReference type="InterPro" id="IPR016030">
    <property type="entry name" value="CblAdoTrfase-like"/>
</dbReference>
<feature type="compositionally biased region" description="Polar residues" evidence="5">
    <location>
        <begin position="1"/>
        <end position="10"/>
    </location>
</feature>
<evidence type="ECO:0000313" key="7">
    <source>
        <dbReference type="EMBL" id="OGY90976.1"/>
    </source>
</evidence>
<dbReference type="SUPFAM" id="SSF89028">
    <property type="entry name" value="Cobalamin adenosyltransferase-like"/>
    <property type="match status" value="1"/>
</dbReference>
<proteinExistence type="inferred from homology"/>
<dbReference type="Pfam" id="PF01923">
    <property type="entry name" value="Cob_adeno_trans"/>
    <property type="match status" value="1"/>
</dbReference>
<comment type="similarity">
    <text evidence="4">Belongs to the Cob(I)alamin adenosyltransferase family.</text>
</comment>
<dbReference type="UniPathway" id="UPA00148">
    <property type="reaction ID" value="UER00233"/>
</dbReference>
<evidence type="ECO:0000256" key="1">
    <source>
        <dbReference type="ARBA" id="ARBA00022679"/>
    </source>
</evidence>
<dbReference type="InterPro" id="IPR029499">
    <property type="entry name" value="PduO-typ"/>
</dbReference>
<dbReference type="InterPro" id="IPR036451">
    <property type="entry name" value="CblAdoTrfase-like_sf"/>
</dbReference>
<protein>
    <recommendedName>
        <fullName evidence="4">Corrinoid adenosyltransferase</fullName>
        <ecNumber evidence="4">2.5.1.17</ecNumber>
    </recommendedName>
    <alternativeName>
        <fullName evidence="4">Cob(II)alamin adenosyltransferase</fullName>
    </alternativeName>
    <alternativeName>
        <fullName evidence="4">Cob(II)yrinic acid a,c-diamide adenosyltransferase</fullName>
    </alternativeName>
    <alternativeName>
        <fullName evidence="4">Cobinamide/cobalamin adenosyltransferase</fullName>
    </alternativeName>
</protein>
<comment type="caution">
    <text evidence="7">The sequence shown here is derived from an EMBL/GenBank/DDBJ whole genome shotgun (WGS) entry which is preliminary data.</text>
</comment>
<dbReference type="GO" id="GO:0005524">
    <property type="term" value="F:ATP binding"/>
    <property type="evidence" value="ECO:0007669"/>
    <property type="project" value="UniProtKB-UniRule"/>
</dbReference>
<evidence type="ECO:0000256" key="4">
    <source>
        <dbReference type="RuleBase" id="RU366026"/>
    </source>
</evidence>
<comment type="catalytic activity">
    <reaction evidence="4">
        <text>2 cob(II)alamin + reduced [electron-transfer flavoprotein] + 2 ATP = 2 adenosylcob(III)alamin + 2 triphosphate + oxidized [electron-transfer flavoprotein] + 3 H(+)</text>
        <dbReference type="Rhea" id="RHEA:28671"/>
        <dbReference type="Rhea" id="RHEA-COMP:10685"/>
        <dbReference type="Rhea" id="RHEA-COMP:10686"/>
        <dbReference type="ChEBI" id="CHEBI:15378"/>
        <dbReference type="ChEBI" id="CHEBI:16304"/>
        <dbReference type="ChEBI" id="CHEBI:18036"/>
        <dbReference type="ChEBI" id="CHEBI:18408"/>
        <dbReference type="ChEBI" id="CHEBI:30616"/>
        <dbReference type="ChEBI" id="CHEBI:57692"/>
        <dbReference type="ChEBI" id="CHEBI:58307"/>
        <dbReference type="EC" id="2.5.1.17"/>
    </reaction>
</comment>